<dbReference type="EMBL" id="JAHESC010000027">
    <property type="protein sequence ID" value="MBT1688531.1"/>
    <property type="molecule type" value="Genomic_DNA"/>
</dbReference>
<comment type="cofactor">
    <cofactor evidence="3">
        <name>Mn(2+)</name>
        <dbReference type="ChEBI" id="CHEBI:29035"/>
    </cofactor>
    <text evidence="3">Binds 2 manganese ions per subunit.</text>
</comment>
<evidence type="ECO:0000256" key="4">
    <source>
        <dbReference type="PROSITE-ProRule" id="PRU00742"/>
    </source>
</evidence>
<keyword evidence="1 3" id="KW-0479">Metal-binding</keyword>
<keyword evidence="3" id="KW-0464">Manganese</keyword>
<accession>A0AAP2DAQ7</accession>
<evidence type="ECO:0000313" key="5">
    <source>
        <dbReference type="EMBL" id="MBT1688531.1"/>
    </source>
</evidence>
<dbReference type="InterPro" id="IPR006035">
    <property type="entry name" value="Ureohydrolase"/>
</dbReference>
<evidence type="ECO:0000256" key="1">
    <source>
        <dbReference type="ARBA" id="ARBA00022723"/>
    </source>
</evidence>
<gene>
    <name evidence="5" type="ORF">KK078_18315</name>
</gene>
<dbReference type="PANTHER" id="PTHR11358:SF26">
    <property type="entry name" value="GUANIDINO ACID HYDROLASE, MITOCHONDRIAL"/>
    <property type="match status" value="1"/>
</dbReference>
<dbReference type="GO" id="GO:0008783">
    <property type="term" value="F:agmatinase activity"/>
    <property type="evidence" value="ECO:0007669"/>
    <property type="project" value="TreeGrafter"/>
</dbReference>
<evidence type="ECO:0000256" key="3">
    <source>
        <dbReference type="PIRSR" id="PIRSR036979-1"/>
    </source>
</evidence>
<dbReference type="PANTHER" id="PTHR11358">
    <property type="entry name" value="ARGINASE/AGMATINASE"/>
    <property type="match status" value="1"/>
</dbReference>
<reference evidence="5 6" key="1">
    <citation type="submission" date="2021-05" db="EMBL/GenBank/DDBJ databases">
        <title>A Polyphasic approach of four new species of the genus Ohtaekwangia: Ohtaekwangia histidinii sp. nov., Ohtaekwangia cretensis sp. nov., Ohtaekwangia indiensis sp. nov., Ohtaekwangia reichenbachii sp. nov. from diverse environment.</title>
        <authorList>
            <person name="Octaviana S."/>
        </authorList>
    </citation>
    <scope>NUCLEOTIDE SEQUENCE [LARGE SCALE GENOMIC DNA]</scope>
    <source>
        <strain evidence="5 6">PWU37</strain>
    </source>
</reference>
<feature type="binding site" evidence="3">
    <location>
        <position position="179"/>
    </location>
    <ligand>
        <name>Mn(2+)</name>
        <dbReference type="ChEBI" id="CHEBI:29035"/>
        <label>1</label>
    </ligand>
</feature>
<dbReference type="Pfam" id="PF00491">
    <property type="entry name" value="Arginase"/>
    <property type="match status" value="1"/>
</dbReference>
<dbReference type="PROSITE" id="PS51409">
    <property type="entry name" value="ARGINASE_2"/>
    <property type="match status" value="1"/>
</dbReference>
<comment type="caution">
    <text evidence="5">The sequence shown here is derived from an EMBL/GenBank/DDBJ whole genome shotgun (WGS) entry which is preliminary data.</text>
</comment>
<dbReference type="GO" id="GO:0033389">
    <property type="term" value="P:putrescine biosynthetic process from arginine, via agmatine"/>
    <property type="evidence" value="ECO:0007669"/>
    <property type="project" value="TreeGrafter"/>
</dbReference>
<keyword evidence="2" id="KW-0378">Hydrolase</keyword>
<feature type="binding site" evidence="3">
    <location>
        <position position="175"/>
    </location>
    <ligand>
        <name>Mn(2+)</name>
        <dbReference type="ChEBI" id="CHEBI:29035"/>
        <label>1</label>
    </ligand>
</feature>
<protein>
    <submittedName>
        <fullName evidence="5">Agmatinase family protein</fullName>
    </submittedName>
</protein>
<keyword evidence="6" id="KW-1185">Reference proteome</keyword>
<proteinExistence type="inferred from homology"/>
<evidence type="ECO:0000313" key="6">
    <source>
        <dbReference type="Proteomes" id="UP001319180"/>
    </source>
</evidence>
<dbReference type="RefSeq" id="WP_254091757.1">
    <property type="nucleotide sequence ID" value="NZ_JAHESC010000027.1"/>
</dbReference>
<feature type="binding site" evidence="3">
    <location>
        <position position="268"/>
    </location>
    <ligand>
        <name>Mn(2+)</name>
        <dbReference type="ChEBI" id="CHEBI:29035"/>
        <label>1</label>
    </ligand>
</feature>
<dbReference type="PRINTS" id="PR00116">
    <property type="entry name" value="ARGINASE"/>
</dbReference>
<name>A0AAP2DAQ7_9BACT</name>
<organism evidence="5 6">
    <name type="scientific">Dawidia soli</name>
    <dbReference type="NCBI Taxonomy" id="2782352"/>
    <lineage>
        <taxon>Bacteria</taxon>
        <taxon>Pseudomonadati</taxon>
        <taxon>Bacteroidota</taxon>
        <taxon>Cytophagia</taxon>
        <taxon>Cytophagales</taxon>
        <taxon>Chryseotaleaceae</taxon>
        <taxon>Dawidia</taxon>
    </lineage>
</organism>
<feature type="binding site" evidence="3">
    <location>
        <position position="270"/>
    </location>
    <ligand>
        <name>Mn(2+)</name>
        <dbReference type="ChEBI" id="CHEBI:29035"/>
        <label>1</label>
    </ligand>
</feature>
<sequence length="350" mass="39259">MKFNPRTFDPNGPGIPGQLFGLPFTPQTAELIIVPIPWEVTVSYHTGTAQGPQAILDASSQLDVLVKDIPNAWQLGISLLPIPEGIRTESDRVRHLAEQHLRRLERGGEPEGVDPLLPRINEACESLNIYVKATVLRYLKEGKMVGLLGGDHSTPLGFIRALADHYPHFGILQIDAHADLRKAYEGFTYSHASIMYNAMKLTSVSRLVQVGIRDLCNEELQMIRRPKSRIVTFFDEDLKAQRYRGTTWDAQCEAIIRELPEHVYISFDIDGLDPKLCPHTGTPVAGGLEFQEAVYLVQRLVRSGRKIIGFDLNEVSPGKDDDWDANVGARLLYQLCNWTAVSRGRLQLRN</sequence>
<dbReference type="CDD" id="cd11593">
    <property type="entry name" value="Agmatinase-like_2"/>
    <property type="match status" value="1"/>
</dbReference>
<dbReference type="Gene3D" id="3.40.800.10">
    <property type="entry name" value="Ureohydrolase domain"/>
    <property type="match status" value="1"/>
</dbReference>
<comment type="similarity">
    <text evidence="4">Belongs to the arginase family.</text>
</comment>
<dbReference type="GO" id="GO:0046872">
    <property type="term" value="F:metal ion binding"/>
    <property type="evidence" value="ECO:0007669"/>
    <property type="project" value="UniProtKB-KW"/>
</dbReference>
<dbReference type="SUPFAM" id="SSF52768">
    <property type="entry name" value="Arginase/deacetylase"/>
    <property type="match status" value="1"/>
</dbReference>
<dbReference type="Proteomes" id="UP001319180">
    <property type="component" value="Unassembled WGS sequence"/>
</dbReference>
<dbReference type="PIRSF" id="PIRSF036979">
    <property type="entry name" value="Arginase"/>
    <property type="match status" value="1"/>
</dbReference>
<dbReference type="AlphaFoldDB" id="A0AAP2DAQ7"/>
<dbReference type="InterPro" id="IPR023696">
    <property type="entry name" value="Ureohydrolase_dom_sf"/>
</dbReference>
<feature type="binding site" evidence="3">
    <location>
        <position position="177"/>
    </location>
    <ligand>
        <name>Mn(2+)</name>
        <dbReference type="ChEBI" id="CHEBI:29035"/>
        <label>1</label>
    </ligand>
</feature>
<feature type="binding site" evidence="3">
    <location>
        <position position="152"/>
    </location>
    <ligand>
        <name>Mn(2+)</name>
        <dbReference type="ChEBI" id="CHEBI:29035"/>
        <label>1</label>
    </ligand>
</feature>
<evidence type="ECO:0000256" key="2">
    <source>
        <dbReference type="ARBA" id="ARBA00022801"/>
    </source>
</evidence>